<protein>
    <recommendedName>
        <fullName evidence="3">DNA-binding protein</fullName>
    </recommendedName>
</protein>
<evidence type="ECO:0008006" key="3">
    <source>
        <dbReference type="Google" id="ProtNLM"/>
    </source>
</evidence>
<name>A0ABN2V4Z7_9MICO</name>
<dbReference type="SUPFAM" id="SSF46894">
    <property type="entry name" value="C-terminal effector domain of the bipartite response regulators"/>
    <property type="match status" value="1"/>
</dbReference>
<accession>A0ABN2V4Z7</accession>
<reference evidence="1 2" key="1">
    <citation type="journal article" date="2019" name="Int. J. Syst. Evol. Microbiol.">
        <title>The Global Catalogue of Microorganisms (GCM) 10K type strain sequencing project: providing services to taxonomists for standard genome sequencing and annotation.</title>
        <authorList>
            <consortium name="The Broad Institute Genomics Platform"/>
            <consortium name="The Broad Institute Genome Sequencing Center for Infectious Disease"/>
            <person name="Wu L."/>
            <person name="Ma J."/>
        </authorList>
    </citation>
    <scope>NUCLEOTIDE SEQUENCE [LARGE SCALE GENOMIC DNA]</scope>
    <source>
        <strain evidence="1 2">JCM 15672</strain>
    </source>
</reference>
<sequence length="213" mass="23217">MYVVTADQVDSRTDVDRSEAMRDHLQERFGDVLRLPVDQTAGDELQLLTADAEAAVDVILELARDGHWSIGLGVGEVREPLPDAVRKATGEAFFAAREAVEAAKRADARFALRAPSSDAVPVPPDDVEAIARLLLLLRDRRTAQGWEAVDLVRDGRSQKDAAERLGISDAAVSQRLRTAMWSADADARPALVRLVAMLDATPDPNPGQMRRTT</sequence>
<dbReference type="RefSeq" id="WP_344378970.1">
    <property type="nucleotide sequence ID" value="NZ_BAAAPW010000009.1"/>
</dbReference>
<comment type="caution">
    <text evidence="1">The sequence shown here is derived from an EMBL/GenBank/DDBJ whole genome shotgun (WGS) entry which is preliminary data.</text>
</comment>
<evidence type="ECO:0000313" key="2">
    <source>
        <dbReference type="Proteomes" id="UP001501196"/>
    </source>
</evidence>
<dbReference type="Proteomes" id="UP001501196">
    <property type="component" value="Unassembled WGS sequence"/>
</dbReference>
<keyword evidence="2" id="KW-1185">Reference proteome</keyword>
<organism evidence="1 2">
    <name type="scientific">Agromyces tropicus</name>
    <dbReference type="NCBI Taxonomy" id="555371"/>
    <lineage>
        <taxon>Bacteria</taxon>
        <taxon>Bacillati</taxon>
        <taxon>Actinomycetota</taxon>
        <taxon>Actinomycetes</taxon>
        <taxon>Micrococcales</taxon>
        <taxon>Microbacteriaceae</taxon>
        <taxon>Agromyces</taxon>
    </lineage>
</organism>
<dbReference type="InterPro" id="IPR016032">
    <property type="entry name" value="Sig_transdc_resp-reg_C-effctor"/>
</dbReference>
<dbReference type="EMBL" id="BAAAPW010000009">
    <property type="protein sequence ID" value="GAA2046326.1"/>
    <property type="molecule type" value="Genomic_DNA"/>
</dbReference>
<proteinExistence type="predicted"/>
<dbReference type="InterPro" id="IPR036388">
    <property type="entry name" value="WH-like_DNA-bd_sf"/>
</dbReference>
<gene>
    <name evidence="1" type="ORF">GCM10009819_37720</name>
</gene>
<dbReference type="Gene3D" id="1.10.10.10">
    <property type="entry name" value="Winged helix-like DNA-binding domain superfamily/Winged helix DNA-binding domain"/>
    <property type="match status" value="1"/>
</dbReference>
<evidence type="ECO:0000313" key="1">
    <source>
        <dbReference type="EMBL" id="GAA2046326.1"/>
    </source>
</evidence>